<proteinExistence type="predicted"/>
<gene>
    <name evidence="3" type="ORF">A3Q56_08090</name>
</gene>
<dbReference type="InterPro" id="IPR036397">
    <property type="entry name" value="RNaseH_sf"/>
</dbReference>
<evidence type="ECO:0000313" key="4">
    <source>
        <dbReference type="Proteomes" id="UP000078046"/>
    </source>
</evidence>
<dbReference type="Proteomes" id="UP000078046">
    <property type="component" value="Unassembled WGS sequence"/>
</dbReference>
<dbReference type="Gene3D" id="1.10.340.70">
    <property type="match status" value="1"/>
</dbReference>
<sequence>MEQNSDEVLKKLKYDLQNNITPLDDNQYTRRKLLIHNDTICFKTKNTLLPIVSEHRVDDVLKYFHNSALFSHVGITKMFYTINRKYFIPKLFARIKNHVLLCKQCNLLKTRNHSLNKPLKIVSTDHFNQLWQIDILGPFNITTKGNKYLVTMTDHFSSYPEAFAILQITADIMEKVKYKLTRENSSTVTSLKNCVKDLALTKAPRRPIATKKFEKSNDSTGQSVKNYAIRTILGTLRLTPSEKIQKSPIEMMFGRTENLKYALTDDNQHKDILKEAKASFNQYKNRIQRNHDKSAQKSKSYHYENFKPNKPFTQKQQLPYTITRH</sequence>
<evidence type="ECO:0000259" key="2">
    <source>
        <dbReference type="Pfam" id="PF17921"/>
    </source>
</evidence>
<dbReference type="GO" id="GO:0003676">
    <property type="term" value="F:nucleic acid binding"/>
    <property type="evidence" value="ECO:0007669"/>
    <property type="project" value="InterPro"/>
</dbReference>
<dbReference type="Gene3D" id="3.30.420.10">
    <property type="entry name" value="Ribonuclease H-like superfamily/Ribonuclease H"/>
    <property type="match status" value="1"/>
</dbReference>
<dbReference type="InterPro" id="IPR012337">
    <property type="entry name" value="RNaseH-like_sf"/>
</dbReference>
<evidence type="ECO:0000256" key="1">
    <source>
        <dbReference type="SAM" id="MobiDB-lite"/>
    </source>
</evidence>
<dbReference type="PANTHER" id="PTHR47266">
    <property type="entry name" value="ENDONUCLEASE-RELATED"/>
    <property type="match status" value="1"/>
</dbReference>
<dbReference type="InterPro" id="IPR041588">
    <property type="entry name" value="Integrase_H2C2"/>
</dbReference>
<name>A0A177ASI6_9BILA</name>
<comment type="caution">
    <text evidence="3">The sequence shown here is derived from an EMBL/GenBank/DDBJ whole genome shotgun (WGS) entry which is preliminary data.</text>
</comment>
<evidence type="ECO:0000313" key="3">
    <source>
        <dbReference type="EMBL" id="OAF64204.1"/>
    </source>
</evidence>
<dbReference type="SUPFAM" id="SSF53098">
    <property type="entry name" value="Ribonuclease H-like"/>
    <property type="match status" value="2"/>
</dbReference>
<organism evidence="3 4">
    <name type="scientific">Intoshia linei</name>
    <dbReference type="NCBI Taxonomy" id="1819745"/>
    <lineage>
        <taxon>Eukaryota</taxon>
        <taxon>Metazoa</taxon>
        <taxon>Spiralia</taxon>
        <taxon>Lophotrochozoa</taxon>
        <taxon>Mesozoa</taxon>
        <taxon>Orthonectida</taxon>
        <taxon>Rhopaluridae</taxon>
        <taxon>Intoshia</taxon>
    </lineage>
</organism>
<accession>A0A177ASI6</accession>
<reference evidence="3 4" key="1">
    <citation type="submission" date="2016-04" db="EMBL/GenBank/DDBJ databases">
        <title>The genome of Intoshia linei affirms orthonectids as highly simplified spiralians.</title>
        <authorList>
            <person name="Mikhailov K.V."/>
            <person name="Slusarev G.S."/>
            <person name="Nikitin M.A."/>
            <person name="Logacheva M.D."/>
            <person name="Penin A."/>
            <person name="Aleoshin V."/>
            <person name="Panchin Y.V."/>
        </authorList>
    </citation>
    <scope>NUCLEOTIDE SEQUENCE [LARGE SCALE GENOMIC DNA]</scope>
    <source>
        <strain evidence="3">Intl2013</strain>
        <tissue evidence="3">Whole animal</tissue>
    </source>
</reference>
<dbReference type="OrthoDB" id="10047254at2759"/>
<feature type="region of interest" description="Disordered" evidence="1">
    <location>
        <begin position="286"/>
        <end position="325"/>
    </location>
</feature>
<protein>
    <recommendedName>
        <fullName evidence="2">Integrase zinc-binding domain-containing protein</fullName>
    </recommendedName>
</protein>
<keyword evidence="4" id="KW-1185">Reference proteome</keyword>
<dbReference type="AlphaFoldDB" id="A0A177ASI6"/>
<dbReference type="EMBL" id="LWCA01002026">
    <property type="protein sequence ID" value="OAF64204.1"/>
    <property type="molecule type" value="Genomic_DNA"/>
</dbReference>
<feature type="compositionally biased region" description="Basic and acidic residues" evidence="1">
    <location>
        <begin position="289"/>
        <end position="307"/>
    </location>
</feature>
<dbReference type="Pfam" id="PF17921">
    <property type="entry name" value="Integrase_H2C2"/>
    <property type="match status" value="1"/>
</dbReference>
<feature type="domain" description="Integrase zinc-binding" evidence="2">
    <location>
        <begin position="55"/>
        <end position="110"/>
    </location>
</feature>
<feature type="compositionally biased region" description="Polar residues" evidence="1">
    <location>
        <begin position="311"/>
        <end position="325"/>
    </location>
</feature>
<dbReference type="InterPro" id="IPR052160">
    <property type="entry name" value="Gypsy_RT_Integrase-like"/>
</dbReference>